<dbReference type="Gene3D" id="3.10.540.10">
    <property type="entry name" value="duf1285 like domain"/>
    <property type="match status" value="1"/>
</dbReference>
<evidence type="ECO:0000313" key="3">
    <source>
        <dbReference type="EMBL" id="RJP20703.1"/>
    </source>
</evidence>
<organism evidence="3 4">
    <name type="scientific">Abyssobacteria bacterium (strain SURF_5)</name>
    <dbReference type="NCBI Taxonomy" id="2093360"/>
    <lineage>
        <taxon>Bacteria</taxon>
        <taxon>Pseudomonadati</taxon>
        <taxon>Candidatus Hydrogenedentota</taxon>
        <taxon>Candidatus Abyssobacteria</taxon>
    </lineage>
</organism>
<evidence type="ECO:0000259" key="2">
    <source>
        <dbReference type="Pfam" id="PF21028"/>
    </source>
</evidence>
<dbReference type="EMBL" id="QZKU01000075">
    <property type="protein sequence ID" value="RJP20703.1"/>
    <property type="molecule type" value="Genomic_DNA"/>
</dbReference>
<evidence type="ECO:0000313" key="4">
    <source>
        <dbReference type="Proteomes" id="UP000265882"/>
    </source>
</evidence>
<name>A0A3A4NIV3_ABYX5</name>
<evidence type="ECO:0000259" key="1">
    <source>
        <dbReference type="Pfam" id="PF06938"/>
    </source>
</evidence>
<feature type="domain" description="DUF1285" evidence="1">
    <location>
        <begin position="32"/>
        <end position="85"/>
    </location>
</feature>
<gene>
    <name evidence="3" type="ORF">C4520_11140</name>
</gene>
<reference evidence="3 4" key="1">
    <citation type="journal article" date="2017" name="ISME J.">
        <title>Energy and carbon metabolisms in a deep terrestrial subsurface fluid microbial community.</title>
        <authorList>
            <person name="Momper L."/>
            <person name="Jungbluth S.P."/>
            <person name="Lee M.D."/>
            <person name="Amend J.P."/>
        </authorList>
    </citation>
    <scope>NUCLEOTIDE SEQUENCE [LARGE SCALE GENOMIC DNA]</scope>
    <source>
        <strain evidence="3">SURF_5</strain>
    </source>
</reference>
<accession>A0A3A4NIV3</accession>
<feature type="domain" description="DUF1285" evidence="2">
    <location>
        <begin position="109"/>
        <end position="167"/>
    </location>
</feature>
<sequence length="176" mass="20129">MSDSERAKRSKAVEVGKHIGTLHLREDAGSPYELRIDSEGRWFHGGVEIVRQDILQLFSRNLRRSKGGAYYVRLGRDEAPVVVDDVPFVVVRLEEDASGKLGLLLSDGVKERLKIKTLTFSRDNIPFCSVRGNLEAKFSRQAYYQLAAHIEYDEQSETYYVRSGGERRKLEIPIRK</sequence>
<dbReference type="Proteomes" id="UP000265882">
    <property type="component" value="Unassembled WGS sequence"/>
</dbReference>
<dbReference type="InterPro" id="IPR048342">
    <property type="entry name" value="DUF1285_C"/>
</dbReference>
<protein>
    <submittedName>
        <fullName evidence="3">DUF1285 domain-containing protein</fullName>
    </submittedName>
</protein>
<dbReference type="Pfam" id="PF21028">
    <property type="entry name" value="DUF1285_C"/>
    <property type="match status" value="1"/>
</dbReference>
<dbReference type="InterPro" id="IPR048341">
    <property type="entry name" value="DUF1285_N"/>
</dbReference>
<dbReference type="AlphaFoldDB" id="A0A3A4NIV3"/>
<dbReference type="Pfam" id="PF06938">
    <property type="entry name" value="DUF1285_N"/>
    <property type="match status" value="1"/>
</dbReference>
<comment type="caution">
    <text evidence="3">The sequence shown here is derived from an EMBL/GenBank/DDBJ whole genome shotgun (WGS) entry which is preliminary data.</text>
</comment>
<proteinExistence type="predicted"/>